<dbReference type="PROSITE" id="PS51186">
    <property type="entry name" value="GNAT"/>
    <property type="match status" value="1"/>
</dbReference>
<dbReference type="EC" id="2.3.1.4" evidence="6 14"/>
<comment type="catalytic activity">
    <reaction evidence="12 14">
        <text>D-glucosamine 6-phosphate + acetyl-CoA = N-acetyl-D-glucosamine 6-phosphate + CoA + H(+)</text>
        <dbReference type="Rhea" id="RHEA:10292"/>
        <dbReference type="ChEBI" id="CHEBI:15378"/>
        <dbReference type="ChEBI" id="CHEBI:57287"/>
        <dbReference type="ChEBI" id="CHEBI:57288"/>
        <dbReference type="ChEBI" id="CHEBI:57513"/>
        <dbReference type="ChEBI" id="CHEBI:58725"/>
        <dbReference type="EC" id="2.3.1.4"/>
    </reaction>
</comment>
<evidence type="ECO:0000313" key="16">
    <source>
        <dbReference type="Proteomes" id="UP001318040"/>
    </source>
</evidence>
<dbReference type="GO" id="GO:0010008">
    <property type="term" value="C:endosome membrane"/>
    <property type="evidence" value="ECO:0007669"/>
    <property type="project" value="UniProtKB-SubCell"/>
</dbReference>
<keyword evidence="10" id="KW-0472">Membrane</keyword>
<dbReference type="CTD" id="64841"/>
<keyword evidence="8" id="KW-0967">Endosome</keyword>
<dbReference type="InterPro" id="IPR000182">
    <property type="entry name" value="GNAT_dom"/>
</dbReference>
<evidence type="ECO:0000256" key="8">
    <source>
        <dbReference type="ARBA" id="ARBA00022753"/>
    </source>
</evidence>
<name>A0AAJ7TMK2_PETMA</name>
<evidence type="ECO:0000256" key="3">
    <source>
        <dbReference type="ARBA" id="ARBA00004832"/>
    </source>
</evidence>
<comment type="subunit">
    <text evidence="5 14">Homodimer.</text>
</comment>
<dbReference type="GO" id="GO:0000139">
    <property type="term" value="C:Golgi membrane"/>
    <property type="evidence" value="ECO:0007669"/>
    <property type="project" value="UniProtKB-SubCell"/>
</dbReference>
<dbReference type="AlphaFoldDB" id="A0AAJ7TMK2"/>
<reference evidence="17" key="1">
    <citation type="submission" date="2025-08" db="UniProtKB">
        <authorList>
            <consortium name="RefSeq"/>
        </authorList>
    </citation>
    <scope>IDENTIFICATION</scope>
    <source>
        <tissue evidence="17">Sperm</tissue>
    </source>
</reference>
<dbReference type="GO" id="GO:0006048">
    <property type="term" value="P:UDP-N-acetylglucosamine biosynthetic process"/>
    <property type="evidence" value="ECO:0007669"/>
    <property type="project" value="UniProtKB-UniRule"/>
</dbReference>
<evidence type="ECO:0000256" key="13">
    <source>
        <dbReference type="ARBA" id="ARBA00069869"/>
    </source>
</evidence>
<keyword evidence="9" id="KW-0333">Golgi apparatus</keyword>
<evidence type="ECO:0000256" key="5">
    <source>
        <dbReference type="ARBA" id="ARBA00011738"/>
    </source>
</evidence>
<keyword evidence="11 14" id="KW-0012">Acyltransferase</keyword>
<keyword evidence="7 14" id="KW-0808">Transferase</keyword>
<evidence type="ECO:0000256" key="2">
    <source>
        <dbReference type="ARBA" id="ARBA00004481"/>
    </source>
</evidence>
<dbReference type="GeneID" id="116947697"/>
<comment type="subcellular location">
    <subcellularLocation>
        <location evidence="2">Endosome membrane</location>
        <topology evidence="2">Peripheral membrane protein</topology>
    </subcellularLocation>
    <subcellularLocation>
        <location evidence="1">Golgi apparatus membrane</location>
        <topology evidence="1">Peripheral membrane protein</topology>
    </subcellularLocation>
</comment>
<dbReference type="GO" id="GO:0004343">
    <property type="term" value="F:glucosamine 6-phosphate N-acetyltransferase activity"/>
    <property type="evidence" value="ECO:0007669"/>
    <property type="project" value="UniProtKB-UniRule"/>
</dbReference>
<evidence type="ECO:0000256" key="4">
    <source>
        <dbReference type="ARBA" id="ARBA00006048"/>
    </source>
</evidence>
<dbReference type="Gene3D" id="3.40.630.30">
    <property type="match status" value="1"/>
</dbReference>
<evidence type="ECO:0000259" key="15">
    <source>
        <dbReference type="PROSITE" id="PS51186"/>
    </source>
</evidence>
<evidence type="ECO:0000256" key="9">
    <source>
        <dbReference type="ARBA" id="ARBA00023034"/>
    </source>
</evidence>
<dbReference type="SUPFAM" id="SSF55729">
    <property type="entry name" value="Acyl-CoA N-acyltransferases (Nat)"/>
    <property type="match status" value="1"/>
</dbReference>
<dbReference type="FunFam" id="3.40.630.30:FF:000031">
    <property type="entry name" value="Glucosamine 6-phosphate N-acetyltransferase"/>
    <property type="match status" value="1"/>
</dbReference>
<comment type="pathway">
    <text evidence="3 14">Nucleotide-sugar biosynthesis; UDP-N-acetyl-alpha-D-glucosamine biosynthesis; N-acetyl-alpha-D-glucosamine 1-phosphate from alpha-D-glucosamine 6-phosphate (route I): step 1/2.</text>
</comment>
<gene>
    <name evidence="17" type="primary">GNPNAT1</name>
</gene>
<proteinExistence type="inferred from homology"/>
<organism evidence="16 17">
    <name type="scientific">Petromyzon marinus</name>
    <name type="common">Sea lamprey</name>
    <dbReference type="NCBI Taxonomy" id="7757"/>
    <lineage>
        <taxon>Eukaryota</taxon>
        <taxon>Metazoa</taxon>
        <taxon>Chordata</taxon>
        <taxon>Craniata</taxon>
        <taxon>Vertebrata</taxon>
        <taxon>Cyclostomata</taxon>
        <taxon>Hyperoartia</taxon>
        <taxon>Petromyzontiformes</taxon>
        <taxon>Petromyzontidae</taxon>
        <taxon>Petromyzon</taxon>
    </lineage>
</organism>
<feature type="domain" description="N-acetyltransferase" evidence="15">
    <location>
        <begin position="39"/>
        <end position="184"/>
    </location>
</feature>
<comment type="similarity">
    <text evidence="4 14">Belongs to the acetyltransferase family. GNA1 subfamily.</text>
</comment>
<evidence type="ECO:0000256" key="11">
    <source>
        <dbReference type="ARBA" id="ARBA00023315"/>
    </source>
</evidence>
<dbReference type="Proteomes" id="UP001318040">
    <property type="component" value="Chromosome 31"/>
</dbReference>
<sequence>MRTTETPLFDPALLTSLDWSHNDVEFNPTISPASPGEGLVMRPLCTADFNKGFMKVLSQLTHVGEVTEEQFIARFESLKKAGGYFIVVVEDTKRGTIVATGTLMVEQKFIHCCGTRGRMEDVVVTDECRGKQLGKLLLVTLKLLSKSLGCYKITLECLPKNVAFYEKFDYKTSPESYMQCRFLA</sequence>
<evidence type="ECO:0000313" key="17">
    <source>
        <dbReference type="RefSeq" id="XP_032819601.1"/>
    </source>
</evidence>
<accession>A0AAJ7TMK2</accession>
<dbReference type="RefSeq" id="XP_032819601.1">
    <property type="nucleotide sequence ID" value="XM_032963710.1"/>
</dbReference>
<dbReference type="Pfam" id="PF00583">
    <property type="entry name" value="Acetyltransf_1"/>
    <property type="match status" value="1"/>
</dbReference>
<evidence type="ECO:0000256" key="10">
    <source>
        <dbReference type="ARBA" id="ARBA00023136"/>
    </source>
</evidence>
<evidence type="ECO:0000256" key="1">
    <source>
        <dbReference type="ARBA" id="ARBA00004395"/>
    </source>
</evidence>
<evidence type="ECO:0000256" key="14">
    <source>
        <dbReference type="RuleBase" id="RU365086"/>
    </source>
</evidence>
<evidence type="ECO:0000256" key="7">
    <source>
        <dbReference type="ARBA" id="ARBA00022679"/>
    </source>
</evidence>
<evidence type="ECO:0000256" key="12">
    <source>
        <dbReference type="ARBA" id="ARBA00048964"/>
    </source>
</evidence>
<evidence type="ECO:0000256" key="6">
    <source>
        <dbReference type="ARBA" id="ARBA00012703"/>
    </source>
</evidence>
<dbReference type="PANTHER" id="PTHR13355">
    <property type="entry name" value="GLUCOSAMINE 6-PHOSPHATE N-ACETYLTRANSFERASE"/>
    <property type="match status" value="1"/>
</dbReference>
<dbReference type="InterPro" id="IPR016181">
    <property type="entry name" value="Acyl_CoA_acyltransferase"/>
</dbReference>
<keyword evidence="16" id="KW-1185">Reference proteome</keyword>
<protein>
    <recommendedName>
        <fullName evidence="13 14">Glucosamine 6-phosphate N-acetyltransferase</fullName>
        <ecNumber evidence="6 14">2.3.1.4</ecNumber>
    </recommendedName>
</protein>
<dbReference type="InterPro" id="IPR039143">
    <property type="entry name" value="GNPNAT1-like"/>
</dbReference>
<dbReference type="PANTHER" id="PTHR13355:SF11">
    <property type="entry name" value="GLUCOSAMINE 6-PHOSPHATE N-ACETYLTRANSFERASE"/>
    <property type="match status" value="1"/>
</dbReference>